<dbReference type="Gene3D" id="3.40.50.1820">
    <property type="entry name" value="alpha/beta hydrolase"/>
    <property type="match status" value="1"/>
</dbReference>
<gene>
    <name evidence="2" type="ORF">NIES806_39140</name>
</gene>
<dbReference type="RefSeq" id="WP_096669839.1">
    <property type="nucleotide sequence ID" value="NZ_AP018316.1"/>
</dbReference>
<dbReference type="InterPro" id="IPR000073">
    <property type="entry name" value="AB_hydrolase_1"/>
</dbReference>
<proteinExistence type="predicted"/>
<dbReference type="OrthoDB" id="505769at2"/>
<feature type="domain" description="AB hydrolase-1" evidence="1">
    <location>
        <begin position="41"/>
        <end position="294"/>
    </location>
</feature>
<dbReference type="AlphaFoldDB" id="A0A1Z4V8B5"/>
<dbReference type="Pfam" id="PF12697">
    <property type="entry name" value="Abhydrolase_6"/>
    <property type="match status" value="1"/>
</dbReference>
<dbReference type="SUPFAM" id="SSF53474">
    <property type="entry name" value="alpha/beta-Hydrolases"/>
    <property type="match status" value="1"/>
</dbReference>
<keyword evidence="3" id="KW-1185">Reference proteome</keyword>
<name>A0A1Z4V8B5_9CYAN</name>
<reference evidence="2 3" key="1">
    <citation type="submission" date="2017-06" db="EMBL/GenBank/DDBJ databases">
        <title>Genome sequencing of cyanobaciteial culture collection at National Institute for Environmental Studies (NIES).</title>
        <authorList>
            <person name="Hirose Y."/>
            <person name="Shimura Y."/>
            <person name="Fujisawa T."/>
            <person name="Nakamura Y."/>
            <person name="Kawachi M."/>
        </authorList>
    </citation>
    <scope>NUCLEOTIDE SEQUENCE [LARGE SCALE GENOMIC DNA]</scope>
    <source>
        <strain evidence="2 3">NIES-806</strain>
    </source>
</reference>
<organism evidence="2 3">
    <name type="scientific">Dolichospermum compactum NIES-806</name>
    <dbReference type="NCBI Taxonomy" id="1973481"/>
    <lineage>
        <taxon>Bacteria</taxon>
        <taxon>Bacillati</taxon>
        <taxon>Cyanobacteriota</taxon>
        <taxon>Cyanophyceae</taxon>
        <taxon>Nostocales</taxon>
        <taxon>Aphanizomenonaceae</taxon>
        <taxon>Dolichospermum</taxon>
        <taxon>Dolichospermum compactum</taxon>
    </lineage>
</organism>
<dbReference type="KEGG" id="dcm:NIES806_39140"/>
<evidence type="ECO:0000313" key="3">
    <source>
        <dbReference type="Proteomes" id="UP000218702"/>
    </source>
</evidence>
<dbReference type="InterPro" id="IPR029058">
    <property type="entry name" value="AB_hydrolase_fold"/>
</dbReference>
<protein>
    <recommendedName>
        <fullName evidence="1">AB hydrolase-1 domain-containing protein</fullName>
    </recommendedName>
</protein>
<dbReference type="Proteomes" id="UP000218702">
    <property type="component" value="Chromosome"/>
</dbReference>
<dbReference type="PANTHER" id="PTHR46438:SF2">
    <property type="entry name" value="ALPHA_BETA-HYDROLASES SUPERFAMILY PROTEIN"/>
    <property type="match status" value="1"/>
</dbReference>
<accession>A0A1Z4V8B5</accession>
<evidence type="ECO:0000313" key="2">
    <source>
        <dbReference type="EMBL" id="BAZ87684.1"/>
    </source>
</evidence>
<evidence type="ECO:0000259" key="1">
    <source>
        <dbReference type="Pfam" id="PF12697"/>
    </source>
</evidence>
<dbReference type="EMBL" id="AP018316">
    <property type="protein sequence ID" value="BAZ87684.1"/>
    <property type="molecule type" value="Genomic_DNA"/>
</dbReference>
<dbReference type="PANTHER" id="PTHR46438">
    <property type="entry name" value="ALPHA/BETA-HYDROLASES SUPERFAMILY PROTEIN"/>
    <property type="match status" value="1"/>
</dbReference>
<sequence>MSSSTISNGTTLPTQYYSWQNYRCAYEIHQPLNSPATGIPLLLIHPIGVGLSRQFWQQFCREWYDKNHQNYIYNPDLLGCGESDMPALAHTPINWAKQLQYFLQTVVKQPVIIVVQGALLPVAIELVKLEKNLIAGLVLSDPTSRPVITKNAPKWQQNLLWSIFTSPIGNAFFRYARTRKFLHSFSSEKLFALSENVDDEWLNTLISDAKNMNGRYAVFAFLARFWQRDYSHDIASIPHRTLLVVGEKARGISKESKPETPDERLAYYLNRLPQGQGVKIIGKNVMPYEYTQAFVEVVSPFIASISSAI</sequence>